<dbReference type="Proteomes" id="UP000033684">
    <property type="component" value="Unassembled WGS sequence"/>
</dbReference>
<reference evidence="1 2" key="2">
    <citation type="journal article" date="2016" name="Microb. Ecol.">
        <title>Genome Characteristics of a Novel Type I Methanotroph (Sn10-6) Isolated from a Flooded Indian Rice Field.</title>
        <authorList>
            <person name="Rahalkar M.C."/>
            <person name="Pandit P.S."/>
            <person name="Dhakephalkar P.K."/>
            <person name="Pore S."/>
            <person name="Arora P."/>
            <person name="Kapse N."/>
        </authorList>
    </citation>
    <scope>NUCLEOTIDE SEQUENCE [LARGE SCALE GENOMIC DNA]</scope>
    <source>
        <strain evidence="1 2">Sn10-6</strain>
    </source>
</reference>
<evidence type="ECO:0000313" key="2">
    <source>
        <dbReference type="Proteomes" id="UP000033684"/>
    </source>
</evidence>
<dbReference type="InterPro" id="IPR011518">
    <property type="entry name" value="Transposase_36"/>
</dbReference>
<name>A0A0F3IEI0_9GAMM</name>
<reference evidence="2" key="1">
    <citation type="submission" date="2015-03" db="EMBL/GenBank/DDBJ databases">
        <title>Draft genome sequence of a novel methanotroph (Sn10-6) isolated from flooded ricefield rhizosphere in India.</title>
        <authorList>
            <person name="Pandit P.S."/>
            <person name="Pore S.D."/>
            <person name="Arora P."/>
            <person name="Kapse N.G."/>
            <person name="Dhakephalkar P.K."/>
            <person name="Rahalkar M.C."/>
        </authorList>
    </citation>
    <scope>NUCLEOTIDE SEQUENCE [LARGE SCALE GENOMIC DNA]</scope>
    <source>
        <strain evidence="2">Sn10-6</strain>
    </source>
</reference>
<dbReference type="PATRIC" id="fig|1632867.3.peg.4091"/>
<protein>
    <submittedName>
        <fullName evidence="1">Transposase</fullName>
    </submittedName>
</protein>
<dbReference type="NCBIfam" id="NF033519">
    <property type="entry name" value="transpos_ISAzo13"/>
    <property type="match status" value="1"/>
</dbReference>
<gene>
    <name evidence="1" type="ORF">VZ94_21690</name>
</gene>
<dbReference type="OrthoDB" id="9781031at2"/>
<proteinExistence type="predicted"/>
<dbReference type="EMBL" id="LAJX01000363">
    <property type="protein sequence ID" value="KJV04953.1"/>
    <property type="molecule type" value="Genomic_DNA"/>
</dbReference>
<dbReference type="Pfam" id="PF07592">
    <property type="entry name" value="DDE_Tnp_ISAZ013"/>
    <property type="match status" value="1"/>
</dbReference>
<sequence length="395" mass="44120">MQELYGRLSEKSRRLYAGVEALKLPHGGVSYIAQLFGCSRDTVGRGIKELGEAETLTGNSNRQPGGGRKPLLEKRPAIHDVFLRLLKDHTAGDPMDEKVKWTNLTCAELAKLLAEQGFKVSRNIVRKLLKTHGYVKRKALKKKSAGGHVNRNAQFTRIAELKAAYEAQGNPVVSVDTKKKEKIGQLFREGELYTTETIEVLDHDFPSLAEGVAIPHAVYDIARNEAYVSIGTSHDTAEFACDSIRYWWNNYGKLHYAYATSILMLMDGGGSNSSRHYLFKQELQALADEIGVEIRIAHYPPYTSKWNPIEHRVFPHITRALQGVILTSLQLAKELIGNASTKAGLKVVACILDKVYATGRKVAVGFKESMRIVFDKHLRQWNYTAVPEKTALAID</sequence>
<accession>A0A0F3IEI0</accession>
<comment type="caution">
    <text evidence="1">The sequence shown here is derived from an EMBL/GenBank/DDBJ whole genome shotgun (WGS) entry which is preliminary data.</text>
</comment>
<dbReference type="AlphaFoldDB" id="A0A0F3IEI0"/>
<keyword evidence="2" id="KW-1185">Reference proteome</keyword>
<evidence type="ECO:0000313" key="1">
    <source>
        <dbReference type="EMBL" id="KJV04953.1"/>
    </source>
</evidence>
<organism evidence="1 2">
    <name type="scientific">Methylocucumis oryzae</name>
    <dbReference type="NCBI Taxonomy" id="1632867"/>
    <lineage>
        <taxon>Bacteria</taxon>
        <taxon>Pseudomonadati</taxon>
        <taxon>Pseudomonadota</taxon>
        <taxon>Gammaproteobacteria</taxon>
        <taxon>Methylococcales</taxon>
        <taxon>Methylococcaceae</taxon>
        <taxon>Methylocucumis</taxon>
    </lineage>
</organism>